<evidence type="ECO:0000313" key="4">
    <source>
        <dbReference type="Proteomes" id="UP000287651"/>
    </source>
</evidence>
<dbReference type="PROSITE" id="PS50088">
    <property type="entry name" value="ANK_REPEAT"/>
    <property type="match status" value="1"/>
</dbReference>
<protein>
    <submittedName>
        <fullName evidence="3">Uncharacterized protein</fullName>
    </submittedName>
</protein>
<reference evidence="3 4" key="1">
    <citation type="journal article" date="2014" name="Agronomy (Basel)">
        <title>A Draft Genome Sequence for Ensete ventricosum, the Drought-Tolerant Tree Against Hunger.</title>
        <authorList>
            <person name="Harrison J."/>
            <person name="Moore K.A."/>
            <person name="Paszkiewicz K."/>
            <person name="Jones T."/>
            <person name="Grant M."/>
            <person name="Ambacheew D."/>
            <person name="Muzemil S."/>
            <person name="Studholme D.J."/>
        </authorList>
    </citation>
    <scope>NUCLEOTIDE SEQUENCE [LARGE SCALE GENOMIC DNA]</scope>
</reference>
<comment type="caution">
    <text evidence="3">The sequence shown here is derived from an EMBL/GenBank/DDBJ whole genome shotgun (WGS) entry which is preliminary data.</text>
</comment>
<dbReference type="PROSITE" id="PS50297">
    <property type="entry name" value="ANK_REP_REGION"/>
    <property type="match status" value="1"/>
</dbReference>
<dbReference type="AlphaFoldDB" id="A0A427AHN7"/>
<evidence type="ECO:0000313" key="3">
    <source>
        <dbReference type="EMBL" id="RRT75716.1"/>
    </source>
</evidence>
<dbReference type="Proteomes" id="UP000287651">
    <property type="component" value="Unassembled WGS sequence"/>
</dbReference>
<dbReference type="InterPro" id="IPR036770">
    <property type="entry name" value="Ankyrin_rpt-contain_sf"/>
</dbReference>
<dbReference type="Gene3D" id="1.25.40.20">
    <property type="entry name" value="Ankyrin repeat-containing domain"/>
    <property type="match status" value="1"/>
</dbReference>
<dbReference type="GO" id="GO:0016409">
    <property type="term" value="F:palmitoyltransferase activity"/>
    <property type="evidence" value="ECO:0007669"/>
    <property type="project" value="TreeGrafter"/>
</dbReference>
<sequence>MASEIEVVEEGSGAGGGAAPGVGGGAGAREALKNDVYTAAAYGDLEKLQRLVEAEGCSVSEADGAGYYALQWAALNNRTAAAQYIIEVSPLLVVLILIVQSFLLYQHGGDVNATDNTGQTALHWSAVRGHIQVAELLLKEGARVDVADLYGYQV</sequence>
<dbReference type="PANTHER" id="PTHR24161">
    <property type="entry name" value="ANK_REP_REGION DOMAIN-CONTAINING PROTEIN-RELATED"/>
    <property type="match status" value="1"/>
</dbReference>
<dbReference type="InterPro" id="IPR002110">
    <property type="entry name" value="Ankyrin_rpt"/>
</dbReference>
<dbReference type="Pfam" id="PF12796">
    <property type="entry name" value="Ank_2"/>
    <property type="match status" value="1"/>
</dbReference>
<name>A0A427AHN7_ENSVE</name>
<proteinExistence type="predicted"/>
<evidence type="ECO:0000256" key="1">
    <source>
        <dbReference type="ARBA" id="ARBA00022737"/>
    </source>
</evidence>
<keyword evidence="1" id="KW-0677">Repeat</keyword>
<evidence type="ECO:0000256" key="2">
    <source>
        <dbReference type="ARBA" id="ARBA00023043"/>
    </source>
</evidence>
<dbReference type="EMBL" id="AMZH03002398">
    <property type="protein sequence ID" value="RRT75716.1"/>
    <property type="molecule type" value="Genomic_DNA"/>
</dbReference>
<dbReference type="SMART" id="SM00248">
    <property type="entry name" value="ANK"/>
    <property type="match status" value="3"/>
</dbReference>
<dbReference type="SUPFAM" id="SSF48403">
    <property type="entry name" value="Ankyrin repeat"/>
    <property type="match status" value="1"/>
</dbReference>
<organism evidence="3 4">
    <name type="scientific">Ensete ventricosum</name>
    <name type="common">Abyssinian banana</name>
    <name type="synonym">Musa ensete</name>
    <dbReference type="NCBI Taxonomy" id="4639"/>
    <lineage>
        <taxon>Eukaryota</taxon>
        <taxon>Viridiplantae</taxon>
        <taxon>Streptophyta</taxon>
        <taxon>Embryophyta</taxon>
        <taxon>Tracheophyta</taxon>
        <taxon>Spermatophyta</taxon>
        <taxon>Magnoliopsida</taxon>
        <taxon>Liliopsida</taxon>
        <taxon>Zingiberales</taxon>
        <taxon>Musaceae</taxon>
        <taxon>Ensete</taxon>
    </lineage>
</organism>
<dbReference type="GO" id="GO:0000139">
    <property type="term" value="C:Golgi membrane"/>
    <property type="evidence" value="ECO:0007669"/>
    <property type="project" value="TreeGrafter"/>
</dbReference>
<keyword evidence="2" id="KW-0040">ANK repeat</keyword>
<dbReference type="PANTHER" id="PTHR24161:SF17">
    <property type="entry name" value="PALMITOYLTRANSFERASE"/>
    <property type="match status" value="1"/>
</dbReference>
<accession>A0A427AHN7</accession>
<gene>
    <name evidence="3" type="ORF">B296_00003381</name>
</gene>